<sequence>MKGYTDFLMLLSPSDKVKAVVHDHKFYAAKIIGNYESMHATAHISIKMMHSQKTFLTEPQILAFRKRLCLIPPVTLTIDGFDYFNHGEDFKTIYARIRNSPETGHWFKMLKQHLHIKEFMVPHITICRNIPVADFEQLWPHFKALVWTETFTVNALTVLQRETFASFAKWEPFTELQFEGKTQYSLAPPKPSLIKPIQSQQTSLF</sequence>
<dbReference type="Proteomes" id="UP000318733">
    <property type="component" value="Unassembled WGS sequence"/>
</dbReference>
<gene>
    <name evidence="1" type="ORF">FO440_16970</name>
</gene>
<dbReference type="InterPro" id="IPR009097">
    <property type="entry name" value="Cyclic_Pdiesterase"/>
</dbReference>
<proteinExistence type="predicted"/>
<evidence type="ECO:0000313" key="1">
    <source>
        <dbReference type="EMBL" id="TSJ39436.1"/>
    </source>
</evidence>
<dbReference type="AlphaFoldDB" id="A0A556MHQ0"/>
<keyword evidence="2" id="KW-1185">Reference proteome</keyword>
<dbReference type="GO" id="GO:0016874">
    <property type="term" value="F:ligase activity"/>
    <property type="evidence" value="ECO:0007669"/>
    <property type="project" value="UniProtKB-KW"/>
</dbReference>
<comment type="caution">
    <text evidence="1">The sequence shown here is derived from an EMBL/GenBank/DDBJ whole genome shotgun (WGS) entry which is preliminary data.</text>
</comment>
<accession>A0A556MHQ0</accession>
<dbReference type="Pfam" id="PF13563">
    <property type="entry name" value="2_5_RNA_ligase2"/>
    <property type="match status" value="1"/>
</dbReference>
<dbReference type="Gene3D" id="3.90.1140.10">
    <property type="entry name" value="Cyclic phosphodiesterase"/>
    <property type="match status" value="1"/>
</dbReference>
<dbReference type="RefSeq" id="WP_144249473.1">
    <property type="nucleotide sequence ID" value="NZ_VLPK01000003.1"/>
</dbReference>
<dbReference type="OrthoDB" id="1351981at2"/>
<protein>
    <submittedName>
        <fullName evidence="1">2'-5' RNA ligase family protein</fullName>
    </submittedName>
</protein>
<organism evidence="1 2">
    <name type="scientific">Mucilaginibacter corticis</name>
    <dbReference type="NCBI Taxonomy" id="2597670"/>
    <lineage>
        <taxon>Bacteria</taxon>
        <taxon>Pseudomonadati</taxon>
        <taxon>Bacteroidota</taxon>
        <taxon>Sphingobacteriia</taxon>
        <taxon>Sphingobacteriales</taxon>
        <taxon>Sphingobacteriaceae</taxon>
        <taxon>Mucilaginibacter</taxon>
    </lineage>
</organism>
<keyword evidence="1" id="KW-0436">Ligase</keyword>
<name>A0A556MHQ0_9SPHI</name>
<dbReference type="EMBL" id="VLPK01000003">
    <property type="protein sequence ID" value="TSJ39436.1"/>
    <property type="molecule type" value="Genomic_DNA"/>
</dbReference>
<dbReference type="SUPFAM" id="SSF55144">
    <property type="entry name" value="LigT-like"/>
    <property type="match status" value="1"/>
</dbReference>
<evidence type="ECO:0000313" key="2">
    <source>
        <dbReference type="Proteomes" id="UP000318733"/>
    </source>
</evidence>
<reference evidence="1 2" key="1">
    <citation type="submission" date="2019-07" db="EMBL/GenBank/DDBJ databases">
        <authorList>
            <person name="Huq M.A."/>
        </authorList>
    </citation>
    <scope>NUCLEOTIDE SEQUENCE [LARGE SCALE GENOMIC DNA]</scope>
    <source>
        <strain evidence="1 2">MAH-19</strain>
    </source>
</reference>